<dbReference type="EMBL" id="PRDW01000011">
    <property type="protein sequence ID" value="PPB83049.1"/>
    <property type="molecule type" value="Genomic_DNA"/>
</dbReference>
<keyword evidence="2" id="KW-1185">Reference proteome</keyword>
<dbReference type="Proteomes" id="UP000243096">
    <property type="component" value="Unassembled WGS sequence"/>
</dbReference>
<name>A0A2P5K8J7_9BURK</name>
<evidence type="ECO:0000313" key="1">
    <source>
        <dbReference type="EMBL" id="PPB83049.1"/>
    </source>
</evidence>
<evidence type="ECO:0000313" key="2">
    <source>
        <dbReference type="Proteomes" id="UP000243096"/>
    </source>
</evidence>
<accession>A0A2P5K8J7</accession>
<proteinExistence type="predicted"/>
<reference evidence="1 2" key="1">
    <citation type="submission" date="2018-01" db="EMBL/GenBank/DDBJ databases">
        <title>Genomic Encyclopedia of Type Strains, Phase III (KMG-III): the genomes of soil and plant-associated and newly described type strains.</title>
        <authorList>
            <person name="Whitman W."/>
        </authorList>
    </citation>
    <scope>NUCLEOTIDE SEQUENCE [LARGE SCALE GENOMIC DNA]</scope>
    <source>
        <strain evidence="1 2">HKI456</strain>
    </source>
</reference>
<dbReference type="AlphaFoldDB" id="A0A2P5K8J7"/>
<gene>
    <name evidence="1" type="ORF">B0O95_111109</name>
</gene>
<comment type="caution">
    <text evidence="1">The sequence shown here is derived from an EMBL/GenBank/DDBJ whole genome shotgun (WGS) entry which is preliminary data.</text>
</comment>
<sequence length="74" mass="8499">MPAIARWPARYRWRGLRRRVKWGGKRRAGVGVWGVLGRGEQGDKEGALKKYLLALVVSATFAYDSLPRCRQWGR</sequence>
<protein>
    <submittedName>
        <fullName evidence="1">Uncharacterized protein</fullName>
    </submittedName>
</protein>
<organism evidence="1 2">
    <name type="scientific">Mycetohabitans endofungorum</name>
    <dbReference type="NCBI Taxonomy" id="417203"/>
    <lineage>
        <taxon>Bacteria</taxon>
        <taxon>Pseudomonadati</taxon>
        <taxon>Pseudomonadota</taxon>
        <taxon>Betaproteobacteria</taxon>
        <taxon>Burkholderiales</taxon>
        <taxon>Burkholderiaceae</taxon>
        <taxon>Mycetohabitans</taxon>
    </lineage>
</organism>